<keyword evidence="3" id="KW-0067">ATP-binding</keyword>
<keyword evidence="6" id="KW-1185">Reference proteome</keyword>
<accession>A0A3N2DAM2</accession>
<dbReference type="Gene3D" id="3.40.50.620">
    <property type="entry name" value="HUPs"/>
    <property type="match status" value="2"/>
</dbReference>
<dbReference type="CDD" id="cd00293">
    <property type="entry name" value="USP-like"/>
    <property type="match status" value="1"/>
</dbReference>
<dbReference type="InterPro" id="IPR006015">
    <property type="entry name" value="Universal_stress_UspA"/>
</dbReference>
<dbReference type="GO" id="GO:0005524">
    <property type="term" value="F:ATP binding"/>
    <property type="evidence" value="ECO:0007669"/>
    <property type="project" value="UniProtKB-KW"/>
</dbReference>
<feature type="domain" description="UspA" evidence="4">
    <location>
        <begin position="150"/>
        <end position="285"/>
    </location>
</feature>
<evidence type="ECO:0000313" key="6">
    <source>
        <dbReference type="Proteomes" id="UP000275356"/>
    </source>
</evidence>
<dbReference type="PANTHER" id="PTHR46268">
    <property type="entry name" value="STRESS RESPONSE PROTEIN NHAX"/>
    <property type="match status" value="1"/>
</dbReference>
<evidence type="ECO:0000259" key="4">
    <source>
        <dbReference type="Pfam" id="PF00582"/>
    </source>
</evidence>
<dbReference type="AlphaFoldDB" id="A0A3N2DAM2"/>
<dbReference type="PANTHER" id="PTHR46268:SF27">
    <property type="entry name" value="UNIVERSAL STRESS PROTEIN RV2623"/>
    <property type="match status" value="1"/>
</dbReference>
<evidence type="ECO:0000313" key="5">
    <source>
        <dbReference type="EMBL" id="ROR96829.1"/>
    </source>
</evidence>
<reference evidence="5 6" key="1">
    <citation type="submission" date="2018-11" db="EMBL/GenBank/DDBJ databases">
        <title>Sequencing the genomes of 1000 actinobacteria strains.</title>
        <authorList>
            <person name="Klenk H.-P."/>
        </authorList>
    </citation>
    <scope>NUCLEOTIDE SEQUENCE [LARGE SCALE GENOMIC DNA]</scope>
    <source>
        <strain evidence="5 6">DSM 13521</strain>
    </source>
</reference>
<sequence length="285" mass="29659">MSESAPTASVSTILVGVDGGVPACRALEWALRRASHTGALVRAVWVDEERGHSDEPVTAKALAYQLERAAAAAGLTPASTPTVEQELVSGDVVDELRRRASEADLLVIGTNFHHGVIGWFRGTRALTLAADASVPVVVVPDVELDGRADVVVGVDAAGHADQAVLWAAAEAAASGQTLVLLQATPLMVGSVPAYVEVGNLHTELVEEAREAVDRLATELTEHEPGLRVRGNVTTEWPVQALSQAGRTASLVVVGSRGLGAIRRFVQGSVSSEVVLSLTGPVAIVR</sequence>
<gene>
    <name evidence="5" type="ORF">EDD28_1420</name>
</gene>
<dbReference type="RefSeq" id="WP_123738956.1">
    <property type="nucleotide sequence ID" value="NZ_RKHQ01000001.1"/>
</dbReference>
<organism evidence="5 6">
    <name type="scientific">Salana multivorans</name>
    <dbReference type="NCBI Taxonomy" id="120377"/>
    <lineage>
        <taxon>Bacteria</taxon>
        <taxon>Bacillati</taxon>
        <taxon>Actinomycetota</taxon>
        <taxon>Actinomycetes</taxon>
        <taxon>Micrococcales</taxon>
        <taxon>Beutenbergiaceae</taxon>
        <taxon>Salana</taxon>
    </lineage>
</organism>
<dbReference type="SUPFAM" id="SSF52402">
    <property type="entry name" value="Adenine nucleotide alpha hydrolases-like"/>
    <property type="match status" value="2"/>
</dbReference>
<dbReference type="InterPro" id="IPR014729">
    <property type="entry name" value="Rossmann-like_a/b/a_fold"/>
</dbReference>
<proteinExistence type="inferred from homology"/>
<protein>
    <submittedName>
        <fullName evidence="5">Nucleotide-binding universal stress UspA family protein</fullName>
    </submittedName>
</protein>
<dbReference type="InterPro" id="IPR006016">
    <property type="entry name" value="UspA"/>
</dbReference>
<dbReference type="PRINTS" id="PR01438">
    <property type="entry name" value="UNVRSLSTRESS"/>
</dbReference>
<dbReference type="Pfam" id="PF00582">
    <property type="entry name" value="Usp"/>
    <property type="match status" value="2"/>
</dbReference>
<evidence type="ECO:0000256" key="1">
    <source>
        <dbReference type="ARBA" id="ARBA00008791"/>
    </source>
</evidence>
<comment type="caution">
    <text evidence="5">The sequence shown here is derived from an EMBL/GenBank/DDBJ whole genome shotgun (WGS) entry which is preliminary data.</text>
</comment>
<keyword evidence="2" id="KW-0547">Nucleotide-binding</keyword>
<dbReference type="OrthoDB" id="4931198at2"/>
<dbReference type="EMBL" id="RKHQ01000001">
    <property type="protein sequence ID" value="ROR96829.1"/>
    <property type="molecule type" value="Genomic_DNA"/>
</dbReference>
<evidence type="ECO:0000256" key="3">
    <source>
        <dbReference type="ARBA" id="ARBA00022840"/>
    </source>
</evidence>
<comment type="similarity">
    <text evidence="1">Belongs to the universal stress protein A family.</text>
</comment>
<name>A0A3N2DAM2_9MICO</name>
<dbReference type="Proteomes" id="UP000275356">
    <property type="component" value="Unassembled WGS sequence"/>
</dbReference>
<feature type="domain" description="UspA" evidence="4">
    <location>
        <begin position="12"/>
        <end position="140"/>
    </location>
</feature>
<evidence type="ECO:0000256" key="2">
    <source>
        <dbReference type="ARBA" id="ARBA00022741"/>
    </source>
</evidence>